<evidence type="ECO:0000313" key="2">
    <source>
        <dbReference type="Proteomes" id="UP000611500"/>
    </source>
</evidence>
<dbReference type="EMBL" id="BNAP01000004">
    <property type="protein sequence ID" value="GHG86572.1"/>
    <property type="molecule type" value="Genomic_DNA"/>
</dbReference>
<dbReference type="RefSeq" id="WP_028092933.1">
    <property type="nucleotide sequence ID" value="NZ_BNAP01000004.1"/>
</dbReference>
<keyword evidence="2" id="KW-1185">Reference proteome</keyword>
<dbReference type="AlphaFoldDB" id="A0A8J3H723"/>
<name>A0A8J3H723_9RHOB</name>
<gene>
    <name evidence="1" type="ORF">GCM10010961_14290</name>
</gene>
<accession>A0A8J3H723</accession>
<dbReference type="Proteomes" id="UP000611500">
    <property type="component" value="Unassembled WGS sequence"/>
</dbReference>
<evidence type="ECO:0000313" key="1">
    <source>
        <dbReference type="EMBL" id="GHG86572.1"/>
    </source>
</evidence>
<proteinExistence type="predicted"/>
<protein>
    <submittedName>
        <fullName evidence="1">Uncharacterized protein</fullName>
    </submittedName>
</protein>
<reference evidence="1" key="1">
    <citation type="journal article" date="2014" name="Int. J. Syst. Evol. Microbiol.">
        <title>Complete genome sequence of Corynebacterium casei LMG S-19264T (=DSM 44701T), isolated from a smear-ripened cheese.</title>
        <authorList>
            <consortium name="US DOE Joint Genome Institute (JGI-PGF)"/>
            <person name="Walter F."/>
            <person name="Albersmeier A."/>
            <person name="Kalinowski J."/>
            <person name="Ruckert C."/>
        </authorList>
    </citation>
    <scope>NUCLEOTIDE SEQUENCE</scope>
    <source>
        <strain evidence="1">CGMCC 1.7081</strain>
    </source>
</reference>
<sequence>MNEEDWLEILRHIQAELREIGLHSIAELSGYEEETHEARRTFGARKLSILMLEALDRHMAIHSSDTVDLALNMIRENSDSKGLDGAILINDRDDIDVEGRDHEEFLQGDPRIPSAMKDLRNLIGQLLEADSSGSADGEDFE</sequence>
<comment type="caution">
    <text evidence="1">The sequence shown here is derived from an EMBL/GenBank/DDBJ whole genome shotgun (WGS) entry which is preliminary data.</text>
</comment>
<reference evidence="1" key="2">
    <citation type="submission" date="2020-09" db="EMBL/GenBank/DDBJ databases">
        <authorList>
            <person name="Sun Q."/>
            <person name="Zhou Y."/>
        </authorList>
    </citation>
    <scope>NUCLEOTIDE SEQUENCE</scope>
    <source>
        <strain evidence="1">CGMCC 1.7081</strain>
    </source>
</reference>
<organism evidence="1 2">
    <name type="scientific">Pseudodonghicola xiamenensis</name>
    <dbReference type="NCBI Taxonomy" id="337702"/>
    <lineage>
        <taxon>Bacteria</taxon>
        <taxon>Pseudomonadati</taxon>
        <taxon>Pseudomonadota</taxon>
        <taxon>Alphaproteobacteria</taxon>
        <taxon>Rhodobacterales</taxon>
        <taxon>Paracoccaceae</taxon>
        <taxon>Pseudodonghicola</taxon>
    </lineage>
</organism>